<dbReference type="InterPro" id="IPR013087">
    <property type="entry name" value="Znf_C2H2_type"/>
</dbReference>
<feature type="region of interest" description="Disordered" evidence="8">
    <location>
        <begin position="1"/>
        <end position="55"/>
    </location>
</feature>
<feature type="region of interest" description="Disordered" evidence="8">
    <location>
        <begin position="489"/>
        <end position="517"/>
    </location>
</feature>
<dbReference type="GO" id="GO:0008270">
    <property type="term" value="F:zinc ion binding"/>
    <property type="evidence" value="ECO:0007669"/>
    <property type="project" value="UniProtKB-KW"/>
</dbReference>
<reference evidence="10" key="1">
    <citation type="submission" date="2018-01" db="EMBL/GenBank/DDBJ databases">
        <title>An insight into the sialome of Amazonian anophelines.</title>
        <authorList>
            <person name="Ribeiro J.M."/>
            <person name="Scarpassa V."/>
            <person name="Calvo E."/>
        </authorList>
    </citation>
    <scope>NUCLEOTIDE SEQUENCE</scope>
    <source>
        <tissue evidence="10">Salivary glands</tissue>
    </source>
</reference>
<dbReference type="CDD" id="cd21551">
    <property type="entry name" value="VEFS-box_SUZ12"/>
    <property type="match status" value="1"/>
</dbReference>
<feature type="compositionally biased region" description="Low complexity" evidence="8">
    <location>
        <begin position="996"/>
        <end position="1011"/>
    </location>
</feature>
<evidence type="ECO:0000256" key="1">
    <source>
        <dbReference type="ARBA" id="ARBA00007416"/>
    </source>
</evidence>
<evidence type="ECO:0000259" key="9">
    <source>
        <dbReference type="PROSITE" id="PS00028"/>
    </source>
</evidence>
<dbReference type="GO" id="GO:0035098">
    <property type="term" value="C:ESC/E(Z) complex"/>
    <property type="evidence" value="ECO:0007669"/>
    <property type="project" value="TreeGrafter"/>
</dbReference>
<dbReference type="Pfam" id="PF09733">
    <property type="entry name" value="VEFS-Box"/>
    <property type="match status" value="1"/>
</dbReference>
<keyword evidence="3" id="KW-0863">Zinc-finger</keyword>
<protein>
    <submittedName>
        <fullName evidence="10">Putative polycomb protein suz12</fullName>
    </submittedName>
</protein>
<feature type="compositionally biased region" description="Polar residues" evidence="8">
    <location>
        <begin position="857"/>
        <end position="867"/>
    </location>
</feature>
<feature type="region of interest" description="Disordered" evidence="8">
    <location>
        <begin position="233"/>
        <end position="255"/>
    </location>
</feature>
<dbReference type="CDD" id="cd21750">
    <property type="entry name" value="ZnB-Zn_SUZ12"/>
    <property type="match status" value="1"/>
</dbReference>
<evidence type="ECO:0000256" key="4">
    <source>
        <dbReference type="ARBA" id="ARBA00022833"/>
    </source>
</evidence>
<proteinExistence type="inferred from homology"/>
<evidence type="ECO:0000256" key="6">
    <source>
        <dbReference type="ARBA" id="ARBA00023015"/>
    </source>
</evidence>
<evidence type="ECO:0000256" key="5">
    <source>
        <dbReference type="ARBA" id="ARBA00022853"/>
    </source>
</evidence>
<feature type="compositionally biased region" description="Low complexity" evidence="8">
    <location>
        <begin position="844"/>
        <end position="856"/>
    </location>
</feature>
<feature type="domain" description="C2H2-type" evidence="9">
    <location>
        <begin position="566"/>
        <end position="587"/>
    </location>
</feature>
<dbReference type="PROSITE" id="PS00028">
    <property type="entry name" value="ZINC_FINGER_C2H2_1"/>
    <property type="match status" value="1"/>
</dbReference>
<dbReference type="GO" id="GO:0006325">
    <property type="term" value="P:chromatin organization"/>
    <property type="evidence" value="ECO:0007669"/>
    <property type="project" value="UniProtKB-KW"/>
</dbReference>
<keyword evidence="2" id="KW-0479">Metal-binding</keyword>
<keyword evidence="4" id="KW-0862">Zinc</keyword>
<evidence type="ECO:0000313" key="10">
    <source>
        <dbReference type="EMBL" id="MBW41195.1"/>
    </source>
</evidence>
<evidence type="ECO:0000256" key="3">
    <source>
        <dbReference type="ARBA" id="ARBA00022771"/>
    </source>
</evidence>
<comment type="similarity">
    <text evidence="1">Belongs to the VEFS (VRN2-EMF2-FIS2-SU(Z)12) family.</text>
</comment>
<keyword evidence="5" id="KW-0156">Chromatin regulator</keyword>
<feature type="compositionally biased region" description="Basic and acidic residues" evidence="8">
    <location>
        <begin position="1"/>
        <end position="14"/>
    </location>
</feature>
<feature type="region of interest" description="Disordered" evidence="8">
    <location>
        <begin position="839"/>
        <end position="907"/>
    </location>
</feature>
<dbReference type="InterPro" id="IPR057540">
    <property type="entry name" value="Znf_SUZ12"/>
</dbReference>
<feature type="compositionally biased region" description="Acidic residues" evidence="8">
    <location>
        <begin position="237"/>
        <end position="249"/>
    </location>
</feature>
<accession>A0A2M4AK77</accession>
<evidence type="ECO:0000256" key="2">
    <source>
        <dbReference type="ARBA" id="ARBA00022723"/>
    </source>
</evidence>
<organism evidence="10">
    <name type="scientific">Anopheles triannulatus</name>
    <dbReference type="NCBI Taxonomy" id="58253"/>
    <lineage>
        <taxon>Eukaryota</taxon>
        <taxon>Metazoa</taxon>
        <taxon>Ecdysozoa</taxon>
        <taxon>Arthropoda</taxon>
        <taxon>Hexapoda</taxon>
        <taxon>Insecta</taxon>
        <taxon>Pterygota</taxon>
        <taxon>Neoptera</taxon>
        <taxon>Endopterygota</taxon>
        <taxon>Diptera</taxon>
        <taxon>Nematocera</taxon>
        <taxon>Culicoidea</taxon>
        <taxon>Culicidae</taxon>
        <taxon>Anophelinae</taxon>
        <taxon>Anopheles</taxon>
    </lineage>
</organism>
<dbReference type="PANTHER" id="PTHR22597">
    <property type="entry name" value="POLYCOMB GROUP PROTEIN"/>
    <property type="match status" value="1"/>
</dbReference>
<dbReference type="AlphaFoldDB" id="A0A2M4AK77"/>
<feature type="compositionally biased region" description="Basic and acidic residues" evidence="8">
    <location>
        <begin position="43"/>
        <end position="55"/>
    </location>
</feature>
<feature type="compositionally biased region" description="Polar residues" evidence="8">
    <location>
        <begin position="435"/>
        <end position="445"/>
    </location>
</feature>
<feature type="region of interest" description="Disordered" evidence="8">
    <location>
        <begin position="990"/>
        <end position="1011"/>
    </location>
</feature>
<sequence length="1075" mass="119280">MDTKKFIKQEDGHAEPNGAGGAVPSSGTTSRSSSTLRRKVSSIKKEEDTSDFPSEKHEKIDFKNVDMELFIKSIEKPCQIYRFLRTRNMLLPIFLQRNLSYMQSRYSRSHQSRRNFKIDSMLEEKMKQLRQEKVSAVATVASEKLKIMFLGLFDDRPHPQLNGSSNGYDSCDSLADHDLNPNDPFPVRTSGRRSVMLETNLIKISPHKRNGCSSPNVMQVSLGMFRVAINHARADSDDSDEGVDDDVDTINDGKRPTLTIPMEMFNDALNETTAQRTTFVLLFRVSHTTRASDESALRSGYCTDSEEPSAKRQKLHLHTTMYGAELTVFDKHGQCQLLDAEYELRMQDVIIPAEETRWVDDATFSVGEEGGFSPIEDYNNSPGNDAEREASNMRLFDGFIAPPRLKFRVQWTKEPVLEPPESTNLEAGSEMAVGDSNSGDAVNGSSDKENCKPLEPMTPPSNTAAASFKRGLNININNNSILTPAAATGHQDEVEPLKKPGVQGSGEDNSAPMGYRAISGSSDLATSQWKQPDIDALSSNVKYVVYQFTHTNFTRQRTEHTLVFRCPWCSVNCGALYPLLKHLKLVHARFGFNYVPIPDGAQIDVTINEQFDGSYNGSPHDLFFPATAFTHRCAPERRTVVTNLLVCRPRRQKPSLMEFVECDENEFDSQRPFITGHNRMYHHTMTCLPVHPRELDNDSESESDPLWLQHKTKQMIDEFTDVNEGEKEIMKMWNLHVMKYGYVGDCQIPIALDMFVEMRGREVWSRNLYRNFVLHMCSMADFNLVSPEVQLRIIRKLRKILSSDPELQSLVAKRRAEHVACWNEVTQFKPEVQMPKTWVANGEPTTSSTGGPSTSSMLGNSTSNIGEGQQRKVKPTIMPAKNTDSRADSPPRRRSAKAAKAANAVKAAKAARTARAVKASKEVKGIGKRFASSIQKKSKKSSKGPKCCPATVATVTTATTTANANAKKKHTSSTSSSDLAAASSSTSLSIIPAGGSSKRSSTTTTSVTSASPFTGVVPSASSFTSSSSHSSTTTISALNQNKHLKVLVSPIMTRRKSLSLGILPFSQQHRKRSSH</sequence>
<keyword evidence="7" id="KW-0804">Transcription</keyword>
<feature type="compositionally biased region" description="Low complexity" evidence="8">
    <location>
        <begin position="25"/>
        <end position="35"/>
    </location>
</feature>
<keyword evidence="6" id="KW-0805">Transcription regulation</keyword>
<dbReference type="InterPro" id="IPR019135">
    <property type="entry name" value="Polycomb_protein_VEFS-Box"/>
</dbReference>
<evidence type="ECO:0000256" key="7">
    <source>
        <dbReference type="ARBA" id="ARBA00023163"/>
    </source>
</evidence>
<dbReference type="PANTHER" id="PTHR22597:SF0">
    <property type="entry name" value="POLYCOMB PROTEIN SUZ12"/>
    <property type="match status" value="1"/>
</dbReference>
<name>A0A2M4AK77_9DIPT</name>
<dbReference type="GO" id="GO:0016586">
    <property type="term" value="C:RSC-type complex"/>
    <property type="evidence" value="ECO:0007669"/>
    <property type="project" value="TreeGrafter"/>
</dbReference>
<evidence type="ECO:0000256" key="8">
    <source>
        <dbReference type="SAM" id="MobiDB-lite"/>
    </source>
</evidence>
<feature type="region of interest" description="Disordered" evidence="8">
    <location>
        <begin position="418"/>
        <end position="457"/>
    </location>
</feature>
<feature type="compositionally biased region" description="Low complexity" evidence="8">
    <location>
        <begin position="898"/>
        <end position="907"/>
    </location>
</feature>
<dbReference type="Pfam" id="PF23320">
    <property type="entry name" value="Zn_SUZ12"/>
    <property type="match status" value="1"/>
</dbReference>
<dbReference type="EMBL" id="GGFK01007874">
    <property type="protein sequence ID" value="MBW41195.1"/>
    <property type="molecule type" value="Transcribed_RNA"/>
</dbReference>
<dbReference type="GO" id="GO:0031490">
    <property type="term" value="F:chromatin DNA binding"/>
    <property type="evidence" value="ECO:0007669"/>
    <property type="project" value="TreeGrafter"/>
</dbReference>